<dbReference type="PANTHER" id="PTHR12224">
    <property type="entry name" value="BETA-1,4-MANNOSYL-GLYCOPROTEIN BETA-1,4-N-ACETYLGLUCOSAMINYL-TRANSFERASE"/>
    <property type="match status" value="1"/>
</dbReference>
<reference evidence="1" key="1">
    <citation type="submission" date="2018-05" db="EMBL/GenBank/DDBJ databases">
        <authorList>
            <person name="Lanie J.A."/>
            <person name="Ng W.-L."/>
            <person name="Kazmierczak K.M."/>
            <person name="Andrzejewski T.M."/>
            <person name="Davidsen T.M."/>
            <person name="Wayne K.J."/>
            <person name="Tettelin H."/>
            <person name="Glass J.I."/>
            <person name="Rusch D."/>
            <person name="Podicherti R."/>
            <person name="Tsui H.-C.T."/>
            <person name="Winkler M.E."/>
        </authorList>
    </citation>
    <scope>NUCLEOTIDE SEQUENCE</scope>
</reference>
<protein>
    <recommendedName>
        <fullName evidence="2">Glycosyl transferase 64 domain-containing protein</fullName>
    </recommendedName>
</protein>
<accession>A0A382N4N1</accession>
<dbReference type="InterPro" id="IPR006813">
    <property type="entry name" value="Glyco_trans_17"/>
</dbReference>
<sequence>MKIIGCFMYFDEDLVLDLRLNYLSKFVDNFVIVESKFNHKGEERKLEFDLNRFVKFKDKITYIILDKNPEGIEKIKDNDSEIEKNNKFINNSNKRERFQRNQILNGLVNAEGNDWVIISDVDEIPNLENINFGKLKSKLVF</sequence>
<organism evidence="1">
    <name type="scientific">marine metagenome</name>
    <dbReference type="NCBI Taxonomy" id="408172"/>
    <lineage>
        <taxon>unclassified sequences</taxon>
        <taxon>metagenomes</taxon>
        <taxon>ecological metagenomes</taxon>
    </lineage>
</organism>
<dbReference type="EMBL" id="UINC01097085">
    <property type="protein sequence ID" value="SVC54501.1"/>
    <property type="molecule type" value="Genomic_DNA"/>
</dbReference>
<proteinExistence type="predicted"/>
<dbReference type="GO" id="GO:0006044">
    <property type="term" value="P:N-acetylglucosamine metabolic process"/>
    <property type="evidence" value="ECO:0007669"/>
    <property type="project" value="TreeGrafter"/>
</dbReference>
<name>A0A382N4N1_9ZZZZ</name>
<dbReference type="AlphaFoldDB" id="A0A382N4N1"/>
<feature type="non-terminal residue" evidence="1">
    <location>
        <position position="141"/>
    </location>
</feature>
<dbReference type="Pfam" id="PF04724">
    <property type="entry name" value="Glyco_transf_17"/>
    <property type="match status" value="1"/>
</dbReference>
<dbReference type="PANTHER" id="PTHR12224:SF0">
    <property type="entry name" value="BETA-1,4-MANNOSYL-GLYCOPROTEIN 4-BETA-N-ACETYLGLUCOSAMINYLTRANSFERASE"/>
    <property type="match status" value="1"/>
</dbReference>
<dbReference type="GO" id="GO:0003830">
    <property type="term" value="F:beta-1,4-mannosylglycoprotein 4-beta-N-acetylglucosaminyltransferase activity"/>
    <property type="evidence" value="ECO:0007669"/>
    <property type="project" value="InterPro"/>
</dbReference>
<gene>
    <name evidence="1" type="ORF">METZ01_LOCUS307355</name>
</gene>
<dbReference type="GO" id="GO:0016020">
    <property type="term" value="C:membrane"/>
    <property type="evidence" value="ECO:0007669"/>
    <property type="project" value="InterPro"/>
</dbReference>
<evidence type="ECO:0000313" key="1">
    <source>
        <dbReference type="EMBL" id="SVC54501.1"/>
    </source>
</evidence>
<evidence type="ECO:0008006" key="2">
    <source>
        <dbReference type="Google" id="ProtNLM"/>
    </source>
</evidence>